<dbReference type="Pfam" id="PF00078">
    <property type="entry name" value="RVT_1"/>
    <property type="match status" value="1"/>
</dbReference>
<dbReference type="InterPro" id="IPR036397">
    <property type="entry name" value="RNaseH_sf"/>
</dbReference>
<name>A0A8X6SGH4_TRICX</name>
<comment type="caution">
    <text evidence="2">The sequence shown here is derived from an EMBL/GenBank/DDBJ whole genome shotgun (WGS) entry which is preliminary data.</text>
</comment>
<dbReference type="Gene3D" id="3.10.10.10">
    <property type="entry name" value="HIV Type 1 Reverse Transcriptase, subunit A, domain 1"/>
    <property type="match status" value="1"/>
</dbReference>
<dbReference type="Proteomes" id="UP000887159">
    <property type="component" value="Unassembled WGS sequence"/>
</dbReference>
<keyword evidence="3" id="KW-1185">Reference proteome</keyword>
<dbReference type="AlphaFoldDB" id="A0A8X6SGH4"/>
<dbReference type="Gene3D" id="3.30.70.270">
    <property type="match status" value="1"/>
</dbReference>
<dbReference type="PROSITE" id="PS50994">
    <property type="entry name" value="INTEGRASE"/>
    <property type="match status" value="1"/>
</dbReference>
<evidence type="ECO:0000313" key="2">
    <source>
        <dbReference type="EMBL" id="GFY12851.1"/>
    </source>
</evidence>
<dbReference type="PANTHER" id="PTHR47331:SF1">
    <property type="entry name" value="GAG-LIKE PROTEIN"/>
    <property type="match status" value="1"/>
</dbReference>
<evidence type="ECO:0000259" key="1">
    <source>
        <dbReference type="PROSITE" id="PS50994"/>
    </source>
</evidence>
<reference evidence="2" key="1">
    <citation type="submission" date="2020-08" db="EMBL/GenBank/DDBJ databases">
        <title>Multicomponent nature underlies the extraordinary mechanical properties of spider dragline silk.</title>
        <authorList>
            <person name="Kono N."/>
            <person name="Nakamura H."/>
            <person name="Mori M."/>
            <person name="Yoshida Y."/>
            <person name="Ohtoshi R."/>
            <person name="Malay A.D."/>
            <person name="Moran D.A.P."/>
            <person name="Tomita M."/>
            <person name="Numata K."/>
            <person name="Arakawa K."/>
        </authorList>
    </citation>
    <scope>NUCLEOTIDE SEQUENCE</scope>
</reference>
<accession>A0A8X6SGH4</accession>
<dbReference type="PANTHER" id="PTHR47331">
    <property type="entry name" value="PHD-TYPE DOMAIN-CONTAINING PROTEIN"/>
    <property type="match status" value="1"/>
</dbReference>
<dbReference type="GO" id="GO:0015074">
    <property type="term" value="P:DNA integration"/>
    <property type="evidence" value="ECO:0007669"/>
    <property type="project" value="InterPro"/>
</dbReference>
<dbReference type="GO" id="GO:0042575">
    <property type="term" value="C:DNA polymerase complex"/>
    <property type="evidence" value="ECO:0007669"/>
    <property type="project" value="UniProtKB-ARBA"/>
</dbReference>
<dbReference type="InterPro" id="IPR000477">
    <property type="entry name" value="RT_dom"/>
</dbReference>
<sequence>MGISDTEKNMLDSDNDYISSFENNLKFNNGMYETKLFWEDKPSDLENNWAIAKRRFGNLSIKMQDNNWLYNEYKNIDKDQIKENIVEECSSHFETNSYYMPHSAVVRKDKETTKVRMVFDASSKGRDCKSLNECLYAGPPLNPRIIDVILRFREYEHAFCSDIQGTFLTIGIAEEDRDYLRFFFWFPNDGDAKSYKIMRMNRVPFGVTLSPFILAATIKFHIRKYKEDYRETYELLNTSLYVDDLFAGSSESVYKAFDLSKDAIEILKDANMNLRKFKTNSKELRKLWNENGIGDVCESGERPLKGNRNPIKFDPSDWHHCSGREIPADYVSRGANLETIINSQFWMHGPQWLRTTENNWPKSLNCDFSSTDPCESEEQVFTFACVQVTAPLPALRVEQSAPFSVVGIDFGGPIYTKDENKHYIVLFTCAVTRALHLELVNNLTTETFLLALRRFISRRGLCSKILTDNAKTFKKSELELKNLWKIISDPTVKAFYASHKIYWQFIMERAPWWGGFYERLIRTVKLALRKTVGRATLFRDELETLLIEIEGVLNSRPLTYIFSEFNEPEPLTPSHMILGRRVNSLPPARLNFDSNFSNRKVLIKRFNYRERLLNMFWTKWSKEYICMLKSAHCIKPTGEIKEFKIDDVVLINDEKFPRHFWKLGKVVDVFPGRDGKIRSCKIKTQNSIIKRPVQLLHNLELNE</sequence>
<dbReference type="InterPro" id="IPR012337">
    <property type="entry name" value="RNaseH-like_sf"/>
</dbReference>
<protein>
    <submittedName>
        <fullName evidence="2">Integrase catalytic domain-containing protein</fullName>
    </submittedName>
</protein>
<dbReference type="InterPro" id="IPR001584">
    <property type="entry name" value="Integrase_cat-core"/>
</dbReference>
<dbReference type="InterPro" id="IPR043502">
    <property type="entry name" value="DNA/RNA_pol_sf"/>
</dbReference>
<dbReference type="SUPFAM" id="SSF56672">
    <property type="entry name" value="DNA/RNA polymerases"/>
    <property type="match status" value="1"/>
</dbReference>
<feature type="domain" description="Integrase catalytic" evidence="1">
    <location>
        <begin position="398"/>
        <end position="581"/>
    </location>
</feature>
<dbReference type="EMBL" id="BMAU01021318">
    <property type="protein sequence ID" value="GFY12851.1"/>
    <property type="molecule type" value="Genomic_DNA"/>
</dbReference>
<dbReference type="InterPro" id="IPR040676">
    <property type="entry name" value="DUF5641"/>
</dbReference>
<proteinExistence type="predicted"/>
<dbReference type="Gene3D" id="3.30.420.10">
    <property type="entry name" value="Ribonuclease H-like superfamily/Ribonuclease H"/>
    <property type="match status" value="1"/>
</dbReference>
<gene>
    <name evidence="2" type="primary">AVEN_2039_1</name>
    <name evidence="2" type="ORF">TNCV_3074111</name>
</gene>
<dbReference type="SUPFAM" id="SSF53098">
    <property type="entry name" value="Ribonuclease H-like"/>
    <property type="match status" value="1"/>
</dbReference>
<evidence type="ECO:0000313" key="3">
    <source>
        <dbReference type="Proteomes" id="UP000887159"/>
    </source>
</evidence>
<dbReference type="GO" id="GO:0071897">
    <property type="term" value="P:DNA biosynthetic process"/>
    <property type="evidence" value="ECO:0007669"/>
    <property type="project" value="UniProtKB-ARBA"/>
</dbReference>
<dbReference type="InterPro" id="IPR043128">
    <property type="entry name" value="Rev_trsase/Diguanyl_cyclase"/>
</dbReference>
<organism evidence="2 3">
    <name type="scientific">Trichonephila clavipes</name>
    <name type="common">Golden silk orbweaver</name>
    <name type="synonym">Nephila clavipes</name>
    <dbReference type="NCBI Taxonomy" id="2585209"/>
    <lineage>
        <taxon>Eukaryota</taxon>
        <taxon>Metazoa</taxon>
        <taxon>Ecdysozoa</taxon>
        <taxon>Arthropoda</taxon>
        <taxon>Chelicerata</taxon>
        <taxon>Arachnida</taxon>
        <taxon>Araneae</taxon>
        <taxon>Araneomorphae</taxon>
        <taxon>Entelegynae</taxon>
        <taxon>Araneoidea</taxon>
        <taxon>Nephilidae</taxon>
        <taxon>Trichonephila</taxon>
    </lineage>
</organism>
<dbReference type="GO" id="GO:0003676">
    <property type="term" value="F:nucleic acid binding"/>
    <property type="evidence" value="ECO:0007669"/>
    <property type="project" value="InterPro"/>
</dbReference>
<dbReference type="Pfam" id="PF18701">
    <property type="entry name" value="DUF5641"/>
    <property type="match status" value="1"/>
</dbReference>